<keyword evidence="3" id="KW-1185">Reference proteome</keyword>
<dbReference type="EMBL" id="JAGFWR010000028">
    <property type="protein sequence ID" value="MBO4164714.1"/>
    <property type="molecule type" value="Genomic_DNA"/>
</dbReference>
<evidence type="ECO:0000256" key="1">
    <source>
        <dbReference type="SAM" id="SignalP"/>
    </source>
</evidence>
<reference evidence="2 3" key="1">
    <citation type="submission" date="2021-03" db="EMBL/GenBank/DDBJ databases">
        <authorList>
            <person name="Lee D.-H."/>
        </authorList>
    </citation>
    <scope>NUCLEOTIDE SEQUENCE [LARGE SCALE GENOMIC DNA]</scope>
    <source>
        <strain evidence="2 3">MMS20-R2-23</strain>
    </source>
</reference>
<dbReference type="RefSeq" id="WP_208570236.1">
    <property type="nucleotide sequence ID" value="NZ_JAGFWR010000028.1"/>
</dbReference>
<evidence type="ECO:0008006" key="4">
    <source>
        <dbReference type="Google" id="ProtNLM"/>
    </source>
</evidence>
<dbReference type="SMART" id="SM00612">
    <property type="entry name" value="Kelch"/>
    <property type="match status" value="5"/>
</dbReference>
<proteinExistence type="predicted"/>
<evidence type="ECO:0000313" key="2">
    <source>
        <dbReference type="EMBL" id="MBO4164714.1"/>
    </source>
</evidence>
<feature type="chain" id="PRO_5046071253" description="Kelch repeat-containing protein" evidence="1">
    <location>
        <begin position="35"/>
        <end position="353"/>
    </location>
</feature>
<dbReference type="Pfam" id="PF01344">
    <property type="entry name" value="Kelch_1"/>
    <property type="match status" value="4"/>
</dbReference>
<dbReference type="InterPro" id="IPR037293">
    <property type="entry name" value="Gal_Oxidase_central_sf"/>
</dbReference>
<dbReference type="InterPro" id="IPR052392">
    <property type="entry name" value="Kelch-BTB_domain-containing"/>
</dbReference>
<organism evidence="2 3">
    <name type="scientific">Micromonospora antibiotica</name>
    <dbReference type="NCBI Taxonomy" id="2807623"/>
    <lineage>
        <taxon>Bacteria</taxon>
        <taxon>Bacillati</taxon>
        <taxon>Actinomycetota</taxon>
        <taxon>Actinomycetes</taxon>
        <taxon>Micromonosporales</taxon>
        <taxon>Micromonosporaceae</taxon>
        <taxon>Micromonospora</taxon>
    </lineage>
</organism>
<keyword evidence="1" id="KW-0732">Signal</keyword>
<protein>
    <recommendedName>
        <fullName evidence="4">Kelch repeat-containing protein</fullName>
    </recommendedName>
</protein>
<sequence>MTTIRILGRVAPWRTLFLAIAVAVAQLPAPVAGAAVRGDRPALRWRADDALSSSRFALAAATAPDGSIFAIGGADAASVTTVVEVYTPRTRRWRAGPSLPRPRYRHAAATGGDGRVYAIGGSSPGAEGAFLSSVLALTPGDDQWVPVASMPSGRQLLAATAGTDGRVYAVGGERHGSLSTLEVYEPTVDRWTTAASMPTPRNEMGVTGGPDGRIYAIGGCGDGVLNVLDVVEAYSPTTDTWATLAPLPSRRCLVDATTGPDGRIYATGGCELVTDPSGRPVDCVDTTRVDAYSPDTGTWATVTGTTTAHREGAAVTSGRRIFAIGGHTAGVESARVTARRPPGAWPACVTGTG</sequence>
<dbReference type="InterPro" id="IPR011043">
    <property type="entry name" value="Gal_Oxase/kelch_b-propeller"/>
</dbReference>
<dbReference type="Proteomes" id="UP000671399">
    <property type="component" value="Unassembled WGS sequence"/>
</dbReference>
<feature type="signal peptide" evidence="1">
    <location>
        <begin position="1"/>
        <end position="34"/>
    </location>
</feature>
<gene>
    <name evidence="2" type="ORF">JQN83_28450</name>
</gene>
<comment type="caution">
    <text evidence="2">The sequence shown here is derived from an EMBL/GenBank/DDBJ whole genome shotgun (WGS) entry which is preliminary data.</text>
</comment>
<dbReference type="InterPro" id="IPR006652">
    <property type="entry name" value="Kelch_1"/>
</dbReference>
<accession>A0ABS3VGN6</accession>
<dbReference type="Gene3D" id="2.130.10.80">
    <property type="entry name" value="Galactose oxidase/kelch, beta-propeller"/>
    <property type="match status" value="3"/>
</dbReference>
<dbReference type="PANTHER" id="PTHR46375:SF3">
    <property type="entry name" value="KELCH REPEAT AND BTB DOMAIN-CONTAINING PROTEIN 13"/>
    <property type="match status" value="1"/>
</dbReference>
<name>A0ABS3VGN6_9ACTN</name>
<dbReference type="PANTHER" id="PTHR46375">
    <property type="entry name" value="KELCH REPEAT AND BTB DOMAIN-CONTAINING PROTEIN 13-RELATED"/>
    <property type="match status" value="1"/>
</dbReference>
<dbReference type="SUPFAM" id="SSF50965">
    <property type="entry name" value="Galactose oxidase, central domain"/>
    <property type="match status" value="1"/>
</dbReference>
<evidence type="ECO:0000313" key="3">
    <source>
        <dbReference type="Proteomes" id="UP000671399"/>
    </source>
</evidence>